<organism evidence="1 2">
    <name type="scientific">Candidatus Methanomarinus sp</name>
    <dbReference type="NCBI Taxonomy" id="3386244"/>
    <lineage>
        <taxon>Archaea</taxon>
        <taxon>Methanobacteriati</taxon>
        <taxon>Methanobacteriota</taxon>
        <taxon>Stenosarchaea group</taxon>
        <taxon>Methanomicrobia</taxon>
        <taxon>Methanosarcinales</taxon>
        <taxon>ANME-2 cluster</taxon>
        <taxon>Candidatus Methanocomedenaceae</taxon>
        <taxon>Candidatus Methanomarinus</taxon>
    </lineage>
</organism>
<evidence type="ECO:0000313" key="2">
    <source>
        <dbReference type="Proteomes" id="UP000315423"/>
    </source>
</evidence>
<accession>A0AC61S972</accession>
<protein>
    <submittedName>
        <fullName evidence="1">Uncharacterized protein</fullName>
    </submittedName>
</protein>
<gene>
    <name evidence="1" type="ORF">C5S46_07080</name>
</gene>
<reference evidence="1" key="1">
    <citation type="submission" date="2018-09" db="EMBL/GenBank/DDBJ databases">
        <title>A genomic encyclopedia of anaerobic methanotrophic archaea.</title>
        <authorList>
            <person name="Skennerton C.T."/>
            <person name="Chadwick G.L."/>
            <person name="Laso-Perez R."/>
            <person name="Leu A.O."/>
            <person name="Speth D.R."/>
            <person name="Yu H."/>
            <person name="Morgan-Lang C."/>
            <person name="Hatzenpichler R."/>
            <person name="Goudeau D."/>
            <person name="Malmstrom R."/>
            <person name="Woyke T."/>
            <person name="Hallam S."/>
            <person name="Tyson G.W."/>
            <person name="Wegener G."/>
            <person name="Boetius A."/>
            <person name="Orphan V.J."/>
        </authorList>
    </citation>
    <scope>NUCLEOTIDE SEQUENCE</scope>
    <source>
        <strain evidence="1">CONS3730D10UFb2</strain>
    </source>
</reference>
<evidence type="ECO:0000313" key="1">
    <source>
        <dbReference type="EMBL" id="TKY91204.1"/>
    </source>
</evidence>
<dbReference type="EMBL" id="QYBA01000240">
    <property type="protein sequence ID" value="TKY91204.1"/>
    <property type="molecule type" value="Genomic_DNA"/>
</dbReference>
<sequence>MDVIDTSEYSKDELVEILRKELDEHSFLYLVGPQGGGKTTISIKMADENVGAIYEGRARSAQPVIVIRRDLLDQMETEIIERRKLPIFDGDDPIYVEVTMLQKLNSIIENVFDLMELGEEQLFKEMKQLLEPIGIIPKQIEFTSNEEVLLRRRLQRHTDAPDRLNELLAKEKQYGIKSNLLGIQGARVMDIINRDGVGKYEETQYSRTVEDFDAIISTKDMSIGQCLIKMIELSLKERKESGILVLHTKDGKQKIISDLVIGKQDNSMIGVTLLEVYVGFRQNRSMYQTYTSSMKGELEVIHSFTPQLQQMVGMETLGNMNLDMITEEDDTGVLSVADTAAAERFGITISVIDPEGNIESSNPERVEKLENLLFEAYKEWDSKDVSSHT</sequence>
<comment type="caution">
    <text evidence="1">The sequence shown here is derived from an EMBL/GenBank/DDBJ whole genome shotgun (WGS) entry which is preliminary data.</text>
</comment>
<name>A0AC61S972_9EURY</name>
<dbReference type="Proteomes" id="UP000315423">
    <property type="component" value="Unassembled WGS sequence"/>
</dbReference>
<proteinExistence type="predicted"/>